<evidence type="ECO:0000313" key="6">
    <source>
        <dbReference type="EMBL" id="CAA9332993.1"/>
    </source>
</evidence>
<evidence type="ECO:0000256" key="3">
    <source>
        <dbReference type="ARBA" id="ARBA00022801"/>
    </source>
</evidence>
<dbReference type="Gene3D" id="3.30.870.10">
    <property type="entry name" value="Endonuclease Chain A"/>
    <property type="match status" value="2"/>
</dbReference>
<feature type="domain" description="PLD phosphodiesterase" evidence="5">
    <location>
        <begin position="144"/>
        <end position="177"/>
    </location>
</feature>
<dbReference type="PROSITE" id="PS50035">
    <property type="entry name" value="PLD"/>
    <property type="match status" value="2"/>
</dbReference>
<name>A0A6J4LK63_9ACTN</name>
<evidence type="ECO:0000259" key="5">
    <source>
        <dbReference type="PROSITE" id="PS50035"/>
    </source>
</evidence>
<sequence length="535" mass="59530">MAPFSVVDPGEWLLTKDERGNRSTRLDDGHPGNSAWSEGNLVRPLIHGSRYFAELHERIEATRDGDLIYFTDWQGDADERLTGDPGSEVADVLARADERGVDVRGLVWRSHREAFGFTASENRRLGRELQRRGAEALLDMRVRTGGSHHQKLVVIRHKDDATRDIAYVGGIDLCHSRRDDADHAGDPQALTSLAREYGKTPPWHDIQAAISGPAVHDVETVFRERWEDPTRLSRSPLYFTQDRLLGLDLSPDPLPPQAAPPPPVEGGTHVVQLLRTYPNLRHGRDYPFARGGERSVARGYTKSLLRASRLVYIEDQYLWGSHVGSVLTEALRRHEDLRLIAVIPLHPDLEGASRAPQLLGRRRAIGEMTEAAPGRVAVYGIENRAGTPVYVHAKTCIVDDTWATIGSDNFNRRSWTHDSEVTAAVIDVGTGDYARRLRLTLAAEHLDRVPGADPDPATVGDCVDPHGMFEAFEASAARLDAWWESGKAGPRPPGRLRRLHLPELGPVRRALALAPYLVLHDPDGRPKALRHTDQF</sequence>
<gene>
    <name evidence="6" type="ORF">AVDCRST_MAG34-382</name>
</gene>
<comment type="catalytic activity">
    <reaction evidence="1">
        <text>a 1,2-diacyl-sn-glycero-3-phosphocholine + H2O = a 1,2-diacyl-sn-glycero-3-phosphate + choline + H(+)</text>
        <dbReference type="Rhea" id="RHEA:14445"/>
        <dbReference type="ChEBI" id="CHEBI:15354"/>
        <dbReference type="ChEBI" id="CHEBI:15377"/>
        <dbReference type="ChEBI" id="CHEBI:15378"/>
        <dbReference type="ChEBI" id="CHEBI:57643"/>
        <dbReference type="ChEBI" id="CHEBI:58608"/>
        <dbReference type="EC" id="3.1.4.4"/>
    </reaction>
</comment>
<organism evidence="6">
    <name type="scientific">uncultured Nocardioidaceae bacterium</name>
    <dbReference type="NCBI Taxonomy" id="253824"/>
    <lineage>
        <taxon>Bacteria</taxon>
        <taxon>Bacillati</taxon>
        <taxon>Actinomycetota</taxon>
        <taxon>Actinomycetes</taxon>
        <taxon>Propionibacteriales</taxon>
        <taxon>Nocardioidaceae</taxon>
        <taxon>environmental samples</taxon>
    </lineage>
</organism>
<evidence type="ECO:0000256" key="4">
    <source>
        <dbReference type="ARBA" id="ARBA00023098"/>
    </source>
</evidence>
<dbReference type="AlphaFoldDB" id="A0A6J4LK63"/>
<feature type="domain" description="PLD phosphodiesterase" evidence="5">
    <location>
        <begin position="387"/>
        <end position="414"/>
    </location>
</feature>
<dbReference type="CDD" id="cd09104">
    <property type="entry name" value="PLDc_vPLD1_2_like_1"/>
    <property type="match status" value="1"/>
</dbReference>
<dbReference type="CDD" id="cd09105">
    <property type="entry name" value="PLDc_vPLD1_2_like_2"/>
    <property type="match status" value="1"/>
</dbReference>
<evidence type="ECO:0000256" key="2">
    <source>
        <dbReference type="ARBA" id="ARBA00022737"/>
    </source>
</evidence>
<reference evidence="6" key="1">
    <citation type="submission" date="2020-02" db="EMBL/GenBank/DDBJ databases">
        <authorList>
            <person name="Meier V. D."/>
        </authorList>
    </citation>
    <scope>NUCLEOTIDE SEQUENCE</scope>
    <source>
        <strain evidence="6">AVDCRST_MAG34</strain>
    </source>
</reference>
<dbReference type="SMART" id="SM00155">
    <property type="entry name" value="PLDc"/>
    <property type="match status" value="2"/>
</dbReference>
<dbReference type="GO" id="GO:0009395">
    <property type="term" value="P:phospholipid catabolic process"/>
    <property type="evidence" value="ECO:0007669"/>
    <property type="project" value="TreeGrafter"/>
</dbReference>
<dbReference type="InterPro" id="IPR015679">
    <property type="entry name" value="PLipase_D_fam"/>
</dbReference>
<keyword evidence="3" id="KW-0378">Hydrolase</keyword>
<keyword evidence="2" id="KW-0677">Repeat</keyword>
<dbReference type="PANTHER" id="PTHR18896">
    <property type="entry name" value="PHOSPHOLIPASE D"/>
    <property type="match status" value="1"/>
</dbReference>
<dbReference type="SUPFAM" id="SSF56024">
    <property type="entry name" value="Phospholipase D/nuclease"/>
    <property type="match status" value="2"/>
</dbReference>
<dbReference type="EMBL" id="CADCUI010000009">
    <property type="protein sequence ID" value="CAA9332993.1"/>
    <property type="molecule type" value="Genomic_DNA"/>
</dbReference>
<dbReference type="InterPro" id="IPR001736">
    <property type="entry name" value="PLipase_D/transphosphatidylase"/>
</dbReference>
<dbReference type="Pfam" id="PF13091">
    <property type="entry name" value="PLDc_2"/>
    <property type="match status" value="1"/>
</dbReference>
<proteinExistence type="predicted"/>
<dbReference type="GO" id="GO:0004630">
    <property type="term" value="F:phospholipase D activity"/>
    <property type="evidence" value="ECO:0007669"/>
    <property type="project" value="UniProtKB-EC"/>
</dbReference>
<dbReference type="InterPro" id="IPR025202">
    <property type="entry name" value="PLD-like_dom"/>
</dbReference>
<evidence type="ECO:0000256" key="1">
    <source>
        <dbReference type="ARBA" id="ARBA00000798"/>
    </source>
</evidence>
<protein>
    <recommendedName>
        <fullName evidence="5">PLD phosphodiesterase domain-containing protein</fullName>
    </recommendedName>
</protein>
<keyword evidence="4" id="KW-0443">Lipid metabolism</keyword>
<accession>A0A6J4LK63</accession>
<dbReference type="PANTHER" id="PTHR18896:SF76">
    <property type="entry name" value="PHOSPHOLIPASE"/>
    <property type="match status" value="1"/>
</dbReference>